<sequence length="96" mass="10414">MGDVWVRSVDGHLIRESSIFRISANGLEARVWPLDNPEASLQVALDPGGAPLPGGFDVELAGEFARWRADHGAPLVVLEATRDGDSWRWQAVQPPG</sequence>
<comment type="caution">
    <text evidence="1">The sequence shown here is derived from an EMBL/GenBank/DDBJ whole genome shotgun (WGS) entry which is preliminary data.</text>
</comment>
<dbReference type="AlphaFoldDB" id="A0A7W3QP67"/>
<keyword evidence="2" id="KW-1185">Reference proteome</keyword>
<gene>
    <name evidence="1" type="ORF">HNR61_006009</name>
</gene>
<protein>
    <submittedName>
        <fullName evidence="1">Uncharacterized protein</fullName>
    </submittedName>
</protein>
<organism evidence="1 2">
    <name type="scientific">Actinomadura namibiensis</name>
    <dbReference type="NCBI Taxonomy" id="182080"/>
    <lineage>
        <taxon>Bacteria</taxon>
        <taxon>Bacillati</taxon>
        <taxon>Actinomycetota</taxon>
        <taxon>Actinomycetes</taxon>
        <taxon>Streptosporangiales</taxon>
        <taxon>Thermomonosporaceae</taxon>
        <taxon>Actinomadura</taxon>
    </lineage>
</organism>
<reference evidence="1 2" key="1">
    <citation type="submission" date="2020-08" db="EMBL/GenBank/DDBJ databases">
        <title>Genomic Encyclopedia of Type Strains, Phase IV (KMG-IV): sequencing the most valuable type-strain genomes for metagenomic binning, comparative biology and taxonomic classification.</title>
        <authorList>
            <person name="Goeker M."/>
        </authorList>
    </citation>
    <scope>NUCLEOTIDE SEQUENCE [LARGE SCALE GENOMIC DNA]</scope>
    <source>
        <strain evidence="1 2">DSM 44197</strain>
    </source>
</reference>
<dbReference type="EMBL" id="JACJIA010000008">
    <property type="protein sequence ID" value="MBA8954355.1"/>
    <property type="molecule type" value="Genomic_DNA"/>
</dbReference>
<dbReference type="Proteomes" id="UP000572680">
    <property type="component" value="Unassembled WGS sequence"/>
</dbReference>
<dbReference type="RefSeq" id="WP_182846437.1">
    <property type="nucleotide sequence ID" value="NZ_BAAALP010000023.1"/>
</dbReference>
<proteinExistence type="predicted"/>
<accession>A0A7W3QP67</accession>
<evidence type="ECO:0000313" key="1">
    <source>
        <dbReference type="EMBL" id="MBA8954355.1"/>
    </source>
</evidence>
<name>A0A7W3QP67_ACTNM</name>
<evidence type="ECO:0000313" key="2">
    <source>
        <dbReference type="Proteomes" id="UP000572680"/>
    </source>
</evidence>